<dbReference type="Proteomes" id="UP000683925">
    <property type="component" value="Unassembled WGS sequence"/>
</dbReference>
<name>A0A8S1YC41_PAROT</name>
<evidence type="ECO:0000313" key="1">
    <source>
        <dbReference type="EMBL" id="CAD8211181.1"/>
    </source>
</evidence>
<sequence>MIVEIINIIFDKMDSSGQQKNYFGLQYIKICQMDHCI</sequence>
<comment type="caution">
    <text evidence="1">The sequence shown here is derived from an EMBL/GenBank/DDBJ whole genome shotgun (WGS) entry which is preliminary data.</text>
</comment>
<accession>A0A8S1YC41</accession>
<dbReference type="AlphaFoldDB" id="A0A8S1YC41"/>
<dbReference type="EMBL" id="CAJJDP010000155">
    <property type="protein sequence ID" value="CAD8211181.1"/>
    <property type="molecule type" value="Genomic_DNA"/>
</dbReference>
<keyword evidence="2" id="KW-1185">Reference proteome</keyword>
<evidence type="ECO:0000313" key="2">
    <source>
        <dbReference type="Proteomes" id="UP000683925"/>
    </source>
</evidence>
<proteinExistence type="predicted"/>
<protein>
    <submittedName>
        <fullName evidence="1">Uncharacterized protein</fullName>
    </submittedName>
</protein>
<gene>
    <name evidence="1" type="ORF">POCTA_138.1.T1530077</name>
</gene>
<organism evidence="1 2">
    <name type="scientific">Paramecium octaurelia</name>
    <dbReference type="NCBI Taxonomy" id="43137"/>
    <lineage>
        <taxon>Eukaryota</taxon>
        <taxon>Sar</taxon>
        <taxon>Alveolata</taxon>
        <taxon>Ciliophora</taxon>
        <taxon>Intramacronucleata</taxon>
        <taxon>Oligohymenophorea</taxon>
        <taxon>Peniculida</taxon>
        <taxon>Parameciidae</taxon>
        <taxon>Paramecium</taxon>
    </lineage>
</organism>
<reference evidence="1" key="1">
    <citation type="submission" date="2021-01" db="EMBL/GenBank/DDBJ databases">
        <authorList>
            <consortium name="Genoscope - CEA"/>
            <person name="William W."/>
        </authorList>
    </citation>
    <scope>NUCLEOTIDE SEQUENCE</scope>
</reference>